<feature type="compositionally biased region" description="Basic and acidic residues" evidence="1">
    <location>
        <begin position="1"/>
        <end position="13"/>
    </location>
</feature>
<sequence length="52" mass="6001">MAQDPKKTNEEYHPGPIVHPKKYSSSGGLANWGPILKWFGDSLQQLWHKIRK</sequence>
<evidence type="ECO:0000256" key="1">
    <source>
        <dbReference type="SAM" id="MobiDB-lite"/>
    </source>
</evidence>
<dbReference type="EMBL" id="AZDV01000028">
    <property type="protein sequence ID" value="KRK93987.1"/>
    <property type="molecule type" value="Genomic_DNA"/>
</dbReference>
<name>A0A0R1LKH4_9LACO</name>
<dbReference type="AlphaFoldDB" id="A0A0R1LKH4"/>
<organism evidence="2 3">
    <name type="scientific">Levilactobacillus acidifarinae DSM 19394 = JCM 15949</name>
    <dbReference type="NCBI Taxonomy" id="1423715"/>
    <lineage>
        <taxon>Bacteria</taxon>
        <taxon>Bacillati</taxon>
        <taxon>Bacillota</taxon>
        <taxon>Bacilli</taxon>
        <taxon>Lactobacillales</taxon>
        <taxon>Lactobacillaceae</taxon>
        <taxon>Levilactobacillus</taxon>
    </lineage>
</organism>
<dbReference type="STRING" id="1423715.FD25_GL001316"/>
<dbReference type="PATRIC" id="fig|1423715.3.peg.1349"/>
<evidence type="ECO:0000313" key="2">
    <source>
        <dbReference type="EMBL" id="KRK93987.1"/>
    </source>
</evidence>
<protein>
    <submittedName>
        <fullName evidence="2">Uncharacterized protein</fullName>
    </submittedName>
</protein>
<evidence type="ECO:0000313" key="3">
    <source>
        <dbReference type="Proteomes" id="UP000051955"/>
    </source>
</evidence>
<comment type="caution">
    <text evidence="2">The sequence shown here is derived from an EMBL/GenBank/DDBJ whole genome shotgun (WGS) entry which is preliminary data.</text>
</comment>
<feature type="region of interest" description="Disordered" evidence="1">
    <location>
        <begin position="1"/>
        <end position="20"/>
    </location>
</feature>
<accession>A0A0R1LKH4</accession>
<dbReference type="Proteomes" id="UP000051955">
    <property type="component" value="Unassembled WGS sequence"/>
</dbReference>
<keyword evidence="3" id="KW-1185">Reference proteome</keyword>
<reference evidence="2 3" key="1">
    <citation type="journal article" date="2015" name="Genome Announc.">
        <title>Expanding the biotechnology potential of lactobacilli through comparative genomics of 213 strains and associated genera.</title>
        <authorList>
            <person name="Sun Z."/>
            <person name="Harris H.M."/>
            <person name="McCann A."/>
            <person name="Guo C."/>
            <person name="Argimon S."/>
            <person name="Zhang W."/>
            <person name="Yang X."/>
            <person name="Jeffery I.B."/>
            <person name="Cooney J.C."/>
            <person name="Kagawa T.F."/>
            <person name="Liu W."/>
            <person name="Song Y."/>
            <person name="Salvetti E."/>
            <person name="Wrobel A."/>
            <person name="Rasinkangas P."/>
            <person name="Parkhill J."/>
            <person name="Rea M.C."/>
            <person name="O'Sullivan O."/>
            <person name="Ritari J."/>
            <person name="Douillard F.P."/>
            <person name="Paul Ross R."/>
            <person name="Yang R."/>
            <person name="Briner A.E."/>
            <person name="Felis G.E."/>
            <person name="de Vos W.M."/>
            <person name="Barrangou R."/>
            <person name="Klaenhammer T.R."/>
            <person name="Caufield P.W."/>
            <person name="Cui Y."/>
            <person name="Zhang H."/>
            <person name="O'Toole P.W."/>
        </authorList>
    </citation>
    <scope>NUCLEOTIDE SEQUENCE [LARGE SCALE GENOMIC DNA]</scope>
    <source>
        <strain evidence="2 3">DSM 19394</strain>
    </source>
</reference>
<proteinExistence type="predicted"/>
<gene>
    <name evidence="2" type="ORF">FD25_GL001316</name>
</gene>